<dbReference type="GO" id="GO:0000398">
    <property type="term" value="P:mRNA splicing, via spliceosome"/>
    <property type="evidence" value="ECO:0007669"/>
    <property type="project" value="TreeGrafter"/>
</dbReference>
<dbReference type="EMBL" id="VICG01000001">
    <property type="protein sequence ID" value="KAA8577228.1"/>
    <property type="molecule type" value="Genomic_DNA"/>
</dbReference>
<feature type="region of interest" description="Disordered" evidence="4">
    <location>
        <begin position="239"/>
        <end position="268"/>
    </location>
</feature>
<evidence type="ECO:0000256" key="2">
    <source>
        <dbReference type="ARBA" id="ARBA00007643"/>
    </source>
</evidence>
<accession>A0A5M9K5X1</accession>
<keyword evidence="5" id="KW-0472">Membrane</keyword>
<evidence type="ECO:0000256" key="3">
    <source>
        <dbReference type="ARBA" id="ARBA00023242"/>
    </source>
</evidence>
<keyword evidence="3" id="KW-0539">Nucleus</keyword>
<feature type="region of interest" description="Disordered" evidence="4">
    <location>
        <begin position="169"/>
        <end position="203"/>
    </location>
</feature>
<dbReference type="GO" id="GO:0005681">
    <property type="term" value="C:spliceosomal complex"/>
    <property type="evidence" value="ECO:0007669"/>
    <property type="project" value="TreeGrafter"/>
</dbReference>
<dbReference type="PANTHER" id="PTHR13486:SF2">
    <property type="entry name" value="SPLICING FACTOR C9ORF78"/>
    <property type="match status" value="1"/>
</dbReference>
<dbReference type="AlphaFoldDB" id="A0A5M9K5X1"/>
<sequence length="441" mass="49605">MSTPNPDPVPLFRPSKKRKIYRQRNNDDEDGNGIDQSISAPAPKAAPVAAHQSLDELIASNSIPIKKEEEDDEPKFEGTIDMAEILRLRKQRKKIGGVEFRAETKIREGDQSDTNANANGDALVKYEERDAEGIQPEGGLSMRRFAPQMGVVGSSVDKHMMAYIESKLGHNSSSSSSPFARNTQVEGSKNESVQQMKEPQRAPTTMGQLLEIDLGEEARVRNAHRTEIARRKAAGECVELEESEHPTPKPRLGRDGKPWRGRKRRGSDDIQRDALVDAILHENRLDIYEPVPSLFSKQPEGLANDDTIAETFRKDWEEASSHATLQRQQQMSERAAKEKKKAGQEKTEEELYMKGPKLGGSRSARAAMREAMLKAKKRQSEYALDDWIDSLIDRWIFHSIPILIYPILSCIILCCAVLCRLHCQTPNTTITTTRLPPLIKY</sequence>
<evidence type="ECO:0000256" key="5">
    <source>
        <dbReference type="SAM" id="Phobius"/>
    </source>
</evidence>
<dbReference type="Proteomes" id="UP000322873">
    <property type="component" value="Unassembled WGS sequence"/>
</dbReference>
<dbReference type="InterPro" id="IPR010756">
    <property type="entry name" value="Tls1-like"/>
</dbReference>
<feature type="compositionally biased region" description="Polar residues" evidence="4">
    <location>
        <begin position="178"/>
        <end position="203"/>
    </location>
</feature>
<protein>
    <submittedName>
        <fullName evidence="6">Uncharacterized protein</fullName>
    </submittedName>
</protein>
<dbReference type="Pfam" id="PF07052">
    <property type="entry name" value="Hep_59"/>
    <property type="match status" value="1"/>
</dbReference>
<feature type="transmembrane region" description="Helical" evidence="5">
    <location>
        <begin position="395"/>
        <end position="419"/>
    </location>
</feature>
<reference evidence="6 7" key="1">
    <citation type="submission" date="2019-06" db="EMBL/GenBank/DDBJ databases">
        <title>Genome Sequence of the Brown Rot Fungal Pathogen Monilinia fructicola.</title>
        <authorList>
            <person name="De Miccolis Angelini R.M."/>
            <person name="Landi L."/>
            <person name="Abate D."/>
            <person name="Pollastro S."/>
            <person name="Romanazzi G."/>
            <person name="Faretra F."/>
        </authorList>
    </citation>
    <scope>NUCLEOTIDE SEQUENCE [LARGE SCALE GENOMIC DNA]</scope>
    <source>
        <strain evidence="6 7">Mfrc123</strain>
    </source>
</reference>
<feature type="compositionally biased region" description="Pro residues" evidence="4">
    <location>
        <begin position="1"/>
        <end position="11"/>
    </location>
</feature>
<dbReference type="PANTHER" id="PTHR13486">
    <property type="entry name" value="TELOMERE LENGTH AND SILENCING PROTEIN 1 TLS1 FAMILY MEMBER"/>
    <property type="match status" value="1"/>
</dbReference>
<evidence type="ECO:0000256" key="1">
    <source>
        <dbReference type="ARBA" id="ARBA00004123"/>
    </source>
</evidence>
<feature type="compositionally biased region" description="Low complexity" evidence="4">
    <location>
        <begin position="40"/>
        <end position="50"/>
    </location>
</feature>
<comment type="subcellular location">
    <subcellularLocation>
        <location evidence="1">Nucleus</location>
    </subcellularLocation>
</comment>
<keyword evidence="5" id="KW-1133">Transmembrane helix</keyword>
<evidence type="ECO:0000313" key="6">
    <source>
        <dbReference type="EMBL" id="KAA8577228.1"/>
    </source>
</evidence>
<feature type="compositionally biased region" description="Basic and acidic residues" evidence="4">
    <location>
        <begin position="243"/>
        <end position="258"/>
    </location>
</feature>
<evidence type="ECO:0000256" key="4">
    <source>
        <dbReference type="SAM" id="MobiDB-lite"/>
    </source>
</evidence>
<keyword evidence="5" id="KW-0812">Transmembrane</keyword>
<proteinExistence type="inferred from homology"/>
<comment type="similarity">
    <text evidence="2">Belongs to the TLS1 family.</text>
</comment>
<name>A0A5M9K5X1_MONFR</name>
<evidence type="ECO:0000313" key="7">
    <source>
        <dbReference type="Proteomes" id="UP000322873"/>
    </source>
</evidence>
<organism evidence="6 7">
    <name type="scientific">Monilinia fructicola</name>
    <name type="common">Brown rot fungus</name>
    <name type="synonym">Ciboria fructicola</name>
    <dbReference type="NCBI Taxonomy" id="38448"/>
    <lineage>
        <taxon>Eukaryota</taxon>
        <taxon>Fungi</taxon>
        <taxon>Dikarya</taxon>
        <taxon>Ascomycota</taxon>
        <taxon>Pezizomycotina</taxon>
        <taxon>Leotiomycetes</taxon>
        <taxon>Helotiales</taxon>
        <taxon>Sclerotiniaceae</taxon>
        <taxon>Monilinia</taxon>
    </lineage>
</organism>
<gene>
    <name evidence="6" type="ORF">EYC84_007216</name>
</gene>
<feature type="region of interest" description="Disordered" evidence="4">
    <location>
        <begin position="1"/>
        <end position="50"/>
    </location>
</feature>
<dbReference type="VEuPathDB" id="FungiDB:MFRU_021g00690"/>
<keyword evidence="7" id="KW-1185">Reference proteome</keyword>
<comment type="caution">
    <text evidence="6">The sequence shown here is derived from an EMBL/GenBank/DDBJ whole genome shotgun (WGS) entry which is preliminary data.</text>
</comment>